<dbReference type="OrthoDB" id="2786563at2759"/>
<name>A0A4Y7QJT1_9AGAM</name>
<dbReference type="AlphaFoldDB" id="A0A4Y7QJT1"/>
<gene>
    <name evidence="1" type="ORF">BD410DRAFT_835195</name>
</gene>
<sequence length="346" mass="39000">MPHNLPDEILKEILAPPLRISENDFRFSGGTDVSPFGRTFRNSTRVLLVSKQWMRVATPLLYEGVIIRSTAQAQALALAVKCNKVLGTFIKRLRMEGGFGMDTARFIAAAPNIRELVVSLNLREGDKAGGLCDASPKMNPRRLIINPGEPGPLSTKAIHLRNVLTACIRNWPHLETLEYFDLSTVYKPFPDLFNILKPSRSIKNVVLTHCPTPVLIQLASITNLESIHLRFMTDEQIIPMDINPRLRILVQYGKRSSEEPIPVVLPCATAVAGFRLLEDIPPHVAVPIWDLIFSFATFSYDFENSRMHDNCNASWWQNRAIFTSTACSLSLVSWFFHVWDSQTAFI</sequence>
<protein>
    <submittedName>
        <fullName evidence="1">Uncharacterized protein</fullName>
    </submittedName>
</protein>
<dbReference type="VEuPathDB" id="FungiDB:BD410DRAFT_835195"/>
<reference evidence="1 2" key="1">
    <citation type="submission" date="2018-06" db="EMBL/GenBank/DDBJ databases">
        <title>A transcriptomic atlas of mushroom development highlights an independent origin of complex multicellularity.</title>
        <authorList>
            <consortium name="DOE Joint Genome Institute"/>
            <person name="Krizsan K."/>
            <person name="Almasi E."/>
            <person name="Merenyi Z."/>
            <person name="Sahu N."/>
            <person name="Viragh M."/>
            <person name="Koszo T."/>
            <person name="Mondo S."/>
            <person name="Kiss B."/>
            <person name="Balint B."/>
            <person name="Kues U."/>
            <person name="Barry K."/>
            <person name="Hegedus J.C."/>
            <person name="Henrissat B."/>
            <person name="Johnson J."/>
            <person name="Lipzen A."/>
            <person name="Ohm R."/>
            <person name="Nagy I."/>
            <person name="Pangilinan J."/>
            <person name="Yan J."/>
            <person name="Xiong Y."/>
            <person name="Grigoriev I.V."/>
            <person name="Hibbett D.S."/>
            <person name="Nagy L.G."/>
        </authorList>
    </citation>
    <scope>NUCLEOTIDE SEQUENCE [LARGE SCALE GENOMIC DNA]</scope>
    <source>
        <strain evidence="1 2">SZMC22713</strain>
    </source>
</reference>
<evidence type="ECO:0000313" key="2">
    <source>
        <dbReference type="Proteomes" id="UP000294933"/>
    </source>
</evidence>
<evidence type="ECO:0000313" key="1">
    <source>
        <dbReference type="EMBL" id="TDL27927.1"/>
    </source>
</evidence>
<keyword evidence="2" id="KW-1185">Reference proteome</keyword>
<dbReference type="EMBL" id="ML170158">
    <property type="protein sequence ID" value="TDL27927.1"/>
    <property type="molecule type" value="Genomic_DNA"/>
</dbReference>
<dbReference type="Proteomes" id="UP000294933">
    <property type="component" value="Unassembled WGS sequence"/>
</dbReference>
<organism evidence="1 2">
    <name type="scientific">Rickenella mellea</name>
    <dbReference type="NCBI Taxonomy" id="50990"/>
    <lineage>
        <taxon>Eukaryota</taxon>
        <taxon>Fungi</taxon>
        <taxon>Dikarya</taxon>
        <taxon>Basidiomycota</taxon>
        <taxon>Agaricomycotina</taxon>
        <taxon>Agaricomycetes</taxon>
        <taxon>Hymenochaetales</taxon>
        <taxon>Rickenellaceae</taxon>
        <taxon>Rickenella</taxon>
    </lineage>
</organism>
<proteinExistence type="predicted"/>
<accession>A0A4Y7QJT1</accession>